<dbReference type="EMBL" id="JARMAB010000009">
    <property type="protein sequence ID" value="MED1203043.1"/>
    <property type="molecule type" value="Genomic_DNA"/>
</dbReference>
<sequence>MSRQPSRLARTQLKSKYNPTFNLTQRLIGEEGARLLRDQQAIGRPRRSLQRGGFRPRPRKASTYSGDQPSMTNRAQSISIIGGNIYKKPKSQAVMGFFLVLVLD</sequence>
<gene>
    <name evidence="2" type="ORF">P4T90_08035</name>
</gene>
<keyword evidence="3" id="KW-1185">Reference proteome</keyword>
<evidence type="ECO:0000313" key="2">
    <source>
        <dbReference type="EMBL" id="MED1203043.1"/>
    </source>
</evidence>
<comment type="caution">
    <text evidence="2">The sequence shown here is derived from an EMBL/GenBank/DDBJ whole genome shotgun (WGS) entry which is preliminary data.</text>
</comment>
<proteinExistence type="predicted"/>
<protein>
    <submittedName>
        <fullName evidence="2">Uncharacterized protein</fullName>
    </submittedName>
</protein>
<feature type="compositionally biased region" description="Basic residues" evidence="1">
    <location>
        <begin position="44"/>
        <end position="60"/>
    </location>
</feature>
<organism evidence="2 3">
    <name type="scientific">Heyndrickxia acidicola</name>
    <dbReference type="NCBI Taxonomy" id="209389"/>
    <lineage>
        <taxon>Bacteria</taxon>
        <taxon>Bacillati</taxon>
        <taxon>Bacillota</taxon>
        <taxon>Bacilli</taxon>
        <taxon>Bacillales</taxon>
        <taxon>Bacillaceae</taxon>
        <taxon>Heyndrickxia</taxon>
    </lineage>
</organism>
<evidence type="ECO:0000256" key="1">
    <source>
        <dbReference type="SAM" id="MobiDB-lite"/>
    </source>
</evidence>
<dbReference type="RefSeq" id="WP_066266167.1">
    <property type="nucleotide sequence ID" value="NZ_JARMAB010000009.1"/>
</dbReference>
<name>A0ABU6MF31_9BACI</name>
<dbReference type="Proteomes" id="UP001341444">
    <property type="component" value="Unassembled WGS sequence"/>
</dbReference>
<reference evidence="2 3" key="1">
    <citation type="submission" date="2023-03" db="EMBL/GenBank/DDBJ databases">
        <title>Bacillus Genome Sequencing.</title>
        <authorList>
            <person name="Dunlap C."/>
        </authorList>
    </citation>
    <scope>NUCLEOTIDE SEQUENCE [LARGE SCALE GENOMIC DNA]</scope>
    <source>
        <strain evidence="2 3">B-23453</strain>
    </source>
</reference>
<feature type="compositionally biased region" description="Polar residues" evidence="1">
    <location>
        <begin position="62"/>
        <end position="71"/>
    </location>
</feature>
<evidence type="ECO:0000313" key="3">
    <source>
        <dbReference type="Proteomes" id="UP001341444"/>
    </source>
</evidence>
<feature type="region of interest" description="Disordered" evidence="1">
    <location>
        <begin position="38"/>
        <end position="71"/>
    </location>
</feature>
<accession>A0ABU6MF31</accession>